<comment type="catalytic activity">
    <reaction evidence="7">
        <text>L-cysteinyl-[protein] + hexadecanoyl-CoA = S-hexadecanoyl-L-cysteinyl-[protein] + CoA</text>
        <dbReference type="Rhea" id="RHEA:36683"/>
        <dbReference type="Rhea" id="RHEA-COMP:10131"/>
        <dbReference type="Rhea" id="RHEA-COMP:11032"/>
        <dbReference type="ChEBI" id="CHEBI:29950"/>
        <dbReference type="ChEBI" id="CHEBI:57287"/>
        <dbReference type="ChEBI" id="CHEBI:57379"/>
        <dbReference type="ChEBI" id="CHEBI:74151"/>
        <dbReference type="EC" id="2.3.1.225"/>
    </reaction>
</comment>
<keyword evidence="4 7" id="KW-1133">Transmembrane helix</keyword>
<dbReference type="Proteomes" id="UP000816034">
    <property type="component" value="Unassembled WGS sequence"/>
</dbReference>
<accession>A0AA88GU81</accession>
<name>A0AA88GU81_NAELO</name>
<feature type="domain" description="Palmitoyltransferase DHHC" evidence="9">
    <location>
        <begin position="153"/>
        <end position="300"/>
    </location>
</feature>
<evidence type="ECO:0000256" key="7">
    <source>
        <dbReference type="RuleBase" id="RU079119"/>
    </source>
</evidence>
<evidence type="ECO:0000256" key="4">
    <source>
        <dbReference type="ARBA" id="ARBA00022989"/>
    </source>
</evidence>
<comment type="subcellular location">
    <subcellularLocation>
        <location evidence="1">Membrane</location>
        <topology evidence="1">Multi-pass membrane protein</topology>
    </subcellularLocation>
</comment>
<evidence type="ECO:0000259" key="9">
    <source>
        <dbReference type="Pfam" id="PF01529"/>
    </source>
</evidence>
<evidence type="ECO:0000313" key="10">
    <source>
        <dbReference type="EMBL" id="KAG2388970.1"/>
    </source>
</evidence>
<keyword evidence="2 7" id="KW-0808">Transferase</keyword>
<organism evidence="10 11">
    <name type="scientific">Naegleria lovaniensis</name>
    <name type="common">Amoeba</name>
    <dbReference type="NCBI Taxonomy" id="51637"/>
    <lineage>
        <taxon>Eukaryota</taxon>
        <taxon>Discoba</taxon>
        <taxon>Heterolobosea</taxon>
        <taxon>Tetramitia</taxon>
        <taxon>Eutetramitia</taxon>
        <taxon>Vahlkampfiidae</taxon>
        <taxon>Naegleria</taxon>
    </lineage>
</organism>
<dbReference type="RefSeq" id="XP_044552962.1">
    <property type="nucleotide sequence ID" value="XM_044690350.1"/>
</dbReference>
<evidence type="ECO:0000256" key="2">
    <source>
        <dbReference type="ARBA" id="ARBA00022679"/>
    </source>
</evidence>
<dbReference type="GO" id="GO:0005783">
    <property type="term" value="C:endoplasmic reticulum"/>
    <property type="evidence" value="ECO:0007669"/>
    <property type="project" value="TreeGrafter"/>
</dbReference>
<feature type="transmembrane region" description="Helical" evidence="7">
    <location>
        <begin position="259"/>
        <end position="282"/>
    </location>
</feature>
<feature type="region of interest" description="Disordered" evidence="8">
    <location>
        <begin position="338"/>
        <end position="359"/>
    </location>
</feature>
<dbReference type="EMBL" id="PYSW02000008">
    <property type="protein sequence ID" value="KAG2388970.1"/>
    <property type="molecule type" value="Genomic_DNA"/>
</dbReference>
<dbReference type="PROSITE" id="PS50216">
    <property type="entry name" value="DHHC"/>
    <property type="match status" value="1"/>
</dbReference>
<comment type="domain">
    <text evidence="7">The DHHC domain is required for palmitoyltransferase activity.</text>
</comment>
<dbReference type="GeneID" id="68106823"/>
<feature type="transmembrane region" description="Helical" evidence="7">
    <location>
        <begin position="199"/>
        <end position="219"/>
    </location>
</feature>
<protein>
    <recommendedName>
        <fullName evidence="7">Palmitoyltransferase</fullName>
        <ecNumber evidence="7">2.3.1.225</ecNumber>
    </recommendedName>
</protein>
<proteinExistence type="inferred from homology"/>
<keyword evidence="6 7" id="KW-0012">Acyltransferase</keyword>
<feature type="transmembrane region" description="Helical" evidence="7">
    <location>
        <begin position="6"/>
        <end position="23"/>
    </location>
</feature>
<evidence type="ECO:0000256" key="3">
    <source>
        <dbReference type="ARBA" id="ARBA00022692"/>
    </source>
</evidence>
<sequence>MFVLLFFLYGYASVAGLILYTLLMGPTDFHKNGLIGKFYIFLVSVPKRLCTCCCGSDFLKRAEKYFLHSRNPILQLVYLSLLSINVVLYLFTVFKAIPNLYVPSYHRYTGLVALVLTYFSFLKASFSDPGFINKNNVKQFEKSFPYDEVMYISERKCTTCDIIRPARSKHCPLSGKCVAKFDHYCGWLNNDVGELNYRWFHLFLISNFLLVVYAVYIYVMTLWSVVDEENLWNVSFMTSKGERVNASLAIILQYMLSRYIVVVAQLLFIAACGLMIFGFWGYHFYLVCTNTTTNETFKKKDLEQLWDIVTKYVETKKKKSNIDIQKLYDDLYKEEEAANQKKNEHHDEEHKKNEEKKKQVRKEWKMKLLEKMCEMAQQNKKLNLNLYNRGIWNNIKEVVFPPALNNKLRFFGKSNK</sequence>
<evidence type="ECO:0000256" key="6">
    <source>
        <dbReference type="ARBA" id="ARBA00023315"/>
    </source>
</evidence>
<keyword evidence="11" id="KW-1185">Reference proteome</keyword>
<dbReference type="PANTHER" id="PTHR22883">
    <property type="entry name" value="ZINC FINGER DHHC DOMAIN CONTAINING PROTEIN"/>
    <property type="match status" value="1"/>
</dbReference>
<gene>
    <name evidence="10" type="ORF">C9374_014370</name>
</gene>
<evidence type="ECO:0000256" key="5">
    <source>
        <dbReference type="ARBA" id="ARBA00023136"/>
    </source>
</evidence>
<dbReference type="GO" id="GO:0006612">
    <property type="term" value="P:protein targeting to membrane"/>
    <property type="evidence" value="ECO:0007669"/>
    <property type="project" value="TreeGrafter"/>
</dbReference>
<dbReference type="AlphaFoldDB" id="A0AA88GU81"/>
<evidence type="ECO:0000256" key="1">
    <source>
        <dbReference type="ARBA" id="ARBA00004141"/>
    </source>
</evidence>
<keyword evidence="5 7" id="KW-0472">Membrane</keyword>
<dbReference type="GO" id="GO:0019706">
    <property type="term" value="F:protein-cysteine S-palmitoyltransferase activity"/>
    <property type="evidence" value="ECO:0007669"/>
    <property type="project" value="UniProtKB-EC"/>
</dbReference>
<dbReference type="PANTHER" id="PTHR22883:SF286">
    <property type="entry name" value="PROTEIN S-ACYLTRANSFERASE 17-RELATED"/>
    <property type="match status" value="1"/>
</dbReference>
<comment type="caution">
    <text evidence="10">The sequence shown here is derived from an EMBL/GenBank/DDBJ whole genome shotgun (WGS) entry which is preliminary data.</text>
</comment>
<dbReference type="GO" id="GO:0005794">
    <property type="term" value="C:Golgi apparatus"/>
    <property type="evidence" value="ECO:0007669"/>
    <property type="project" value="TreeGrafter"/>
</dbReference>
<dbReference type="Pfam" id="PF01529">
    <property type="entry name" value="DHHC"/>
    <property type="match status" value="1"/>
</dbReference>
<feature type="transmembrane region" description="Helical" evidence="7">
    <location>
        <begin position="76"/>
        <end position="96"/>
    </location>
</feature>
<dbReference type="GO" id="GO:0016020">
    <property type="term" value="C:membrane"/>
    <property type="evidence" value="ECO:0007669"/>
    <property type="project" value="UniProtKB-SubCell"/>
</dbReference>
<evidence type="ECO:0000256" key="8">
    <source>
        <dbReference type="SAM" id="MobiDB-lite"/>
    </source>
</evidence>
<evidence type="ECO:0000313" key="11">
    <source>
        <dbReference type="Proteomes" id="UP000816034"/>
    </source>
</evidence>
<reference evidence="10 11" key="1">
    <citation type="journal article" date="2018" name="BMC Genomics">
        <title>The genome of Naegleria lovaniensis, the basis for a comparative approach to unravel pathogenicity factors of the human pathogenic amoeba N. fowleri.</title>
        <authorList>
            <person name="Liechti N."/>
            <person name="Schurch N."/>
            <person name="Bruggmann R."/>
            <person name="Wittwer M."/>
        </authorList>
    </citation>
    <scope>NUCLEOTIDE SEQUENCE [LARGE SCALE GENOMIC DNA]</scope>
    <source>
        <strain evidence="10 11">ATCC 30569</strain>
    </source>
</reference>
<dbReference type="InterPro" id="IPR039859">
    <property type="entry name" value="PFA4/ZDH16/20/ERF2-like"/>
</dbReference>
<keyword evidence="3 7" id="KW-0812">Transmembrane</keyword>
<dbReference type="InterPro" id="IPR001594">
    <property type="entry name" value="Palmitoyltrfase_DHHC"/>
</dbReference>
<dbReference type="EC" id="2.3.1.225" evidence="7"/>
<comment type="similarity">
    <text evidence="7">Belongs to the DHHC palmitoyltransferase family.</text>
</comment>